<evidence type="ECO:0000256" key="4">
    <source>
        <dbReference type="ARBA" id="ARBA00010617"/>
    </source>
</evidence>
<dbReference type="InterPro" id="IPR001128">
    <property type="entry name" value="Cyt_P450"/>
</dbReference>
<dbReference type="GO" id="GO:0020037">
    <property type="term" value="F:heme binding"/>
    <property type="evidence" value="ECO:0007669"/>
    <property type="project" value="InterPro"/>
</dbReference>
<accession>A0AAN8JC66</accession>
<evidence type="ECO:0000256" key="13">
    <source>
        <dbReference type="PIRSR" id="PIRSR602401-1"/>
    </source>
</evidence>
<dbReference type="EMBL" id="JAZGQO010000010">
    <property type="protein sequence ID" value="KAK6175231.1"/>
    <property type="molecule type" value="Genomic_DNA"/>
</dbReference>
<evidence type="ECO:0000256" key="2">
    <source>
        <dbReference type="ARBA" id="ARBA00004174"/>
    </source>
</evidence>
<evidence type="ECO:0000256" key="7">
    <source>
        <dbReference type="ARBA" id="ARBA00022824"/>
    </source>
</evidence>
<dbReference type="GO" id="GO:0042446">
    <property type="term" value="P:hormone biosynthetic process"/>
    <property type="evidence" value="ECO:0007669"/>
    <property type="project" value="TreeGrafter"/>
</dbReference>
<reference evidence="15 16" key="1">
    <citation type="submission" date="2024-01" db="EMBL/GenBank/DDBJ databases">
        <title>The genome of the rayed Mediterranean limpet Patella caerulea (Linnaeus, 1758).</title>
        <authorList>
            <person name="Anh-Thu Weber A."/>
            <person name="Halstead-Nussloch G."/>
        </authorList>
    </citation>
    <scope>NUCLEOTIDE SEQUENCE [LARGE SCALE GENOMIC DNA]</scope>
    <source>
        <strain evidence="15">AATW-2023a</strain>
        <tissue evidence="15">Whole specimen</tissue>
    </source>
</reference>
<sequence length="523" mass="59682">MAITESVNHILEELVKYIPDVVYDYIPESKISRSLLIGAATGALAYLIFKKRYRLPPGPFVWPLIGNIELYTKGSIAKKLLDLSKKHGPAFTFYMGPVRCLILNRIDVINEALLTKGANYSDRYIMYSTEVLFEGGEDIINGRYGTGWKLKRKIASRAMRLFMVSGNFNTKIEEAVSKTAEAMLKEKEAFDPKPYMFFTTLNILGGMVFGTKYEYNDETYLELLNKLEEISKLASEGIFLENIFPPARWFPSKRFKRAAQVFKEFVDIMRRNIKKVEDELVPGNVTNFTESLLQAEKEIREEGEENMEHFKHHHLVLTVLDIFFAGNDTSRQTLYWALMYVTGLPDVQRKIQDEVDSVVGDDRYPTTSDREGLTYTDAVLHEVMRIGSVAPVGVPHMTSCDTTIENGKYEVPKDTIVLINHWGIQNDPDNWEDVEEFKPERFLNKDGKMAPKPENWLPFSAGRRVCLGEPMAKPELHLILAGLCQRLVMEPEPGTSINLEPMDNGLVLVPHPYKIVVKPRINP</sequence>
<dbReference type="PRINTS" id="PR00463">
    <property type="entry name" value="EP450I"/>
</dbReference>
<comment type="cofactor">
    <cofactor evidence="1 13">
        <name>heme</name>
        <dbReference type="ChEBI" id="CHEBI:30413"/>
    </cofactor>
</comment>
<keyword evidence="7" id="KW-0256">Endoplasmic reticulum</keyword>
<evidence type="ECO:0000256" key="10">
    <source>
        <dbReference type="ARBA" id="ARBA00023004"/>
    </source>
</evidence>
<keyword evidence="6 13" id="KW-0479">Metal-binding</keyword>
<evidence type="ECO:0000256" key="3">
    <source>
        <dbReference type="ARBA" id="ARBA00004406"/>
    </source>
</evidence>
<evidence type="ECO:0000256" key="12">
    <source>
        <dbReference type="ARBA" id="ARBA00023136"/>
    </source>
</evidence>
<dbReference type="GO" id="GO:0005789">
    <property type="term" value="C:endoplasmic reticulum membrane"/>
    <property type="evidence" value="ECO:0007669"/>
    <property type="project" value="UniProtKB-SubCell"/>
</dbReference>
<keyword evidence="16" id="KW-1185">Reference proteome</keyword>
<evidence type="ECO:0000313" key="15">
    <source>
        <dbReference type="EMBL" id="KAK6175231.1"/>
    </source>
</evidence>
<dbReference type="GO" id="GO:0042448">
    <property type="term" value="P:progesterone metabolic process"/>
    <property type="evidence" value="ECO:0007669"/>
    <property type="project" value="TreeGrafter"/>
</dbReference>
<keyword evidence="11 14" id="KW-0503">Monooxygenase</keyword>
<dbReference type="PROSITE" id="PS00086">
    <property type="entry name" value="CYTOCHROME_P450"/>
    <property type="match status" value="1"/>
</dbReference>
<evidence type="ECO:0000256" key="1">
    <source>
        <dbReference type="ARBA" id="ARBA00001971"/>
    </source>
</evidence>
<evidence type="ECO:0000256" key="9">
    <source>
        <dbReference type="ARBA" id="ARBA00023002"/>
    </source>
</evidence>
<dbReference type="Pfam" id="PF00067">
    <property type="entry name" value="p450"/>
    <property type="match status" value="1"/>
</dbReference>
<keyword evidence="12" id="KW-0472">Membrane</keyword>
<dbReference type="InterPro" id="IPR017972">
    <property type="entry name" value="Cyt_P450_CS"/>
</dbReference>
<comment type="subcellular location">
    <subcellularLocation>
        <location evidence="3">Endoplasmic reticulum membrane</location>
        <topology evidence="3">Peripheral membrane protein</topology>
    </subcellularLocation>
    <subcellularLocation>
        <location evidence="2">Microsome membrane</location>
        <topology evidence="2">Peripheral membrane protein</topology>
    </subcellularLocation>
</comment>
<dbReference type="Proteomes" id="UP001347796">
    <property type="component" value="Unassembled WGS sequence"/>
</dbReference>
<dbReference type="GO" id="GO:0004508">
    <property type="term" value="F:steroid 17-alpha-monooxygenase activity"/>
    <property type="evidence" value="ECO:0007669"/>
    <property type="project" value="TreeGrafter"/>
</dbReference>
<dbReference type="InterPro" id="IPR002401">
    <property type="entry name" value="Cyt_P450_E_grp-I"/>
</dbReference>
<evidence type="ECO:0000313" key="16">
    <source>
        <dbReference type="Proteomes" id="UP001347796"/>
    </source>
</evidence>
<evidence type="ECO:0008006" key="17">
    <source>
        <dbReference type="Google" id="ProtNLM"/>
    </source>
</evidence>
<dbReference type="InterPro" id="IPR036396">
    <property type="entry name" value="Cyt_P450_sf"/>
</dbReference>
<organism evidence="15 16">
    <name type="scientific">Patella caerulea</name>
    <name type="common">Rayed Mediterranean limpet</name>
    <dbReference type="NCBI Taxonomy" id="87958"/>
    <lineage>
        <taxon>Eukaryota</taxon>
        <taxon>Metazoa</taxon>
        <taxon>Spiralia</taxon>
        <taxon>Lophotrochozoa</taxon>
        <taxon>Mollusca</taxon>
        <taxon>Gastropoda</taxon>
        <taxon>Patellogastropoda</taxon>
        <taxon>Patelloidea</taxon>
        <taxon>Patellidae</taxon>
        <taxon>Patella</taxon>
    </lineage>
</organism>
<keyword evidence="5 13" id="KW-0349">Heme</keyword>
<keyword evidence="9 14" id="KW-0560">Oxidoreductase</keyword>
<dbReference type="SUPFAM" id="SSF48264">
    <property type="entry name" value="Cytochrome P450"/>
    <property type="match status" value="1"/>
</dbReference>
<keyword evidence="10 13" id="KW-0408">Iron</keyword>
<evidence type="ECO:0000256" key="6">
    <source>
        <dbReference type="ARBA" id="ARBA00022723"/>
    </source>
</evidence>
<protein>
    <recommendedName>
        <fullName evidence="17">Cytochrome P450</fullName>
    </recommendedName>
</protein>
<comment type="caution">
    <text evidence="15">The sequence shown here is derived from an EMBL/GenBank/DDBJ whole genome shotgun (WGS) entry which is preliminary data.</text>
</comment>
<evidence type="ECO:0000256" key="8">
    <source>
        <dbReference type="ARBA" id="ARBA00022848"/>
    </source>
</evidence>
<feature type="binding site" description="axial binding residue" evidence="13">
    <location>
        <position position="466"/>
    </location>
    <ligand>
        <name>heme</name>
        <dbReference type="ChEBI" id="CHEBI:30413"/>
    </ligand>
    <ligandPart>
        <name>Fe</name>
        <dbReference type="ChEBI" id="CHEBI:18248"/>
    </ligandPart>
</feature>
<dbReference type="PRINTS" id="PR00385">
    <property type="entry name" value="P450"/>
</dbReference>
<evidence type="ECO:0000256" key="5">
    <source>
        <dbReference type="ARBA" id="ARBA00022617"/>
    </source>
</evidence>
<dbReference type="PANTHER" id="PTHR24289:SF20">
    <property type="entry name" value="STEROID 17-ALPHA-HYDROXYLASE_17,20 LYASE"/>
    <property type="match status" value="1"/>
</dbReference>
<dbReference type="GO" id="GO:0005506">
    <property type="term" value="F:iron ion binding"/>
    <property type="evidence" value="ECO:0007669"/>
    <property type="project" value="InterPro"/>
</dbReference>
<dbReference type="FunFam" id="1.10.630.10:FF:000238">
    <property type="entry name" value="Cytochrome P450 2A6"/>
    <property type="match status" value="1"/>
</dbReference>
<evidence type="ECO:0000256" key="11">
    <source>
        <dbReference type="ARBA" id="ARBA00023033"/>
    </source>
</evidence>
<name>A0AAN8JC66_PATCE</name>
<dbReference type="Gene3D" id="1.10.630.10">
    <property type="entry name" value="Cytochrome P450"/>
    <property type="match status" value="1"/>
</dbReference>
<proteinExistence type="inferred from homology"/>
<gene>
    <name evidence="15" type="ORF">SNE40_013738</name>
</gene>
<comment type="similarity">
    <text evidence="4 14">Belongs to the cytochrome P450 family.</text>
</comment>
<dbReference type="PANTHER" id="PTHR24289">
    <property type="entry name" value="STEROID 17-ALPHA-HYDROXYLASE/17,20 LYASE"/>
    <property type="match status" value="1"/>
</dbReference>
<dbReference type="AlphaFoldDB" id="A0AAN8JC66"/>
<evidence type="ECO:0000256" key="14">
    <source>
        <dbReference type="RuleBase" id="RU000461"/>
    </source>
</evidence>
<keyword evidence="8" id="KW-0492">Microsome</keyword>